<proteinExistence type="predicted"/>
<gene>
    <name evidence="1" type="ORF">ARALYDRAFT_891884</name>
</gene>
<dbReference type="EMBL" id="GL348713">
    <property type="protein sequence ID" value="EFH70471.1"/>
    <property type="molecule type" value="Genomic_DNA"/>
</dbReference>
<name>D7KF11_ARALL</name>
<evidence type="ECO:0000313" key="1">
    <source>
        <dbReference type="EMBL" id="EFH70471.1"/>
    </source>
</evidence>
<keyword evidence="2" id="KW-1185">Reference proteome</keyword>
<organism evidence="2">
    <name type="scientific">Arabidopsis lyrata subsp. lyrata</name>
    <name type="common">Lyre-leaved rock-cress</name>
    <dbReference type="NCBI Taxonomy" id="81972"/>
    <lineage>
        <taxon>Eukaryota</taxon>
        <taxon>Viridiplantae</taxon>
        <taxon>Streptophyta</taxon>
        <taxon>Embryophyta</taxon>
        <taxon>Tracheophyta</taxon>
        <taxon>Spermatophyta</taxon>
        <taxon>Magnoliopsida</taxon>
        <taxon>eudicotyledons</taxon>
        <taxon>Gunneridae</taxon>
        <taxon>Pentapetalae</taxon>
        <taxon>rosids</taxon>
        <taxon>malvids</taxon>
        <taxon>Brassicales</taxon>
        <taxon>Brassicaceae</taxon>
        <taxon>Camelineae</taxon>
        <taxon>Arabidopsis</taxon>
    </lineage>
</organism>
<dbReference type="HOGENOM" id="CLU_3016936_0_0_1"/>
<evidence type="ECO:0000313" key="2">
    <source>
        <dbReference type="Proteomes" id="UP000008694"/>
    </source>
</evidence>
<sequence>MSGNQNISRTIDDSPNFFNEYNKRCELARQIAKFNDLLAQQKDLIDLSTSTPGTQS</sequence>
<reference evidence="2" key="1">
    <citation type="journal article" date="2011" name="Nat. Genet.">
        <title>The Arabidopsis lyrata genome sequence and the basis of rapid genome size change.</title>
        <authorList>
            <person name="Hu T.T."/>
            <person name="Pattyn P."/>
            <person name="Bakker E.G."/>
            <person name="Cao J."/>
            <person name="Cheng J.-F."/>
            <person name="Clark R.M."/>
            <person name="Fahlgren N."/>
            <person name="Fawcett J.A."/>
            <person name="Grimwood J."/>
            <person name="Gundlach H."/>
            <person name="Haberer G."/>
            <person name="Hollister J.D."/>
            <person name="Ossowski S."/>
            <person name="Ottilar R.P."/>
            <person name="Salamov A.A."/>
            <person name="Schneeberger K."/>
            <person name="Spannagl M."/>
            <person name="Wang X."/>
            <person name="Yang L."/>
            <person name="Nasrallah M.E."/>
            <person name="Bergelson J."/>
            <person name="Carrington J.C."/>
            <person name="Gaut B.S."/>
            <person name="Schmutz J."/>
            <person name="Mayer K.F.X."/>
            <person name="Van de Peer Y."/>
            <person name="Grigoriev I.V."/>
            <person name="Nordborg M."/>
            <person name="Weigel D."/>
            <person name="Guo Y.-L."/>
        </authorList>
    </citation>
    <scope>NUCLEOTIDE SEQUENCE [LARGE SCALE GENOMIC DNA]</scope>
    <source>
        <strain evidence="2">cv. MN47</strain>
    </source>
</reference>
<dbReference type="Gramene" id="scaffold_104678.1">
    <property type="protein sequence ID" value="scaffold_104678.1"/>
    <property type="gene ID" value="scaffold_104678.1"/>
</dbReference>
<dbReference type="Proteomes" id="UP000008694">
    <property type="component" value="Unassembled WGS sequence"/>
</dbReference>
<accession>D7KF11</accession>
<protein>
    <submittedName>
        <fullName evidence="1">Uncharacterized protein</fullName>
    </submittedName>
</protein>
<dbReference type="AlphaFoldDB" id="D7KF11"/>